<accession>V6LFD2</accession>
<sequence length="155" mass="18079">MNENYFNYAVLKSLKSLNQLPKNILYNLKSPYFLQSFILTILPKQGPYMNIQIKFCVEFPNNFPFNPPTITALQNLFHPNILHSSKVCLNILKNSWRQEVELFAVIIALLCLLEEPNFEDYANQEARDAYDNGSWNQQVLTLLNSEQYICNINLI</sequence>
<evidence type="ECO:0000313" key="3">
    <source>
        <dbReference type="EMBL" id="KAH0576973.1"/>
    </source>
</evidence>
<dbReference type="InterPro" id="IPR016135">
    <property type="entry name" value="UBQ-conjugating_enzyme/RWD"/>
</dbReference>
<keyword evidence="4" id="KW-1185">Reference proteome</keyword>
<dbReference type="SMART" id="SM00212">
    <property type="entry name" value="UBCc"/>
    <property type="match status" value="1"/>
</dbReference>
<dbReference type="VEuPathDB" id="GiardiaDB:SS50377_20321"/>
<dbReference type="Pfam" id="PF00179">
    <property type="entry name" value="UQ_con"/>
    <property type="match status" value="1"/>
</dbReference>
<reference evidence="2 3" key="1">
    <citation type="journal article" date="2014" name="PLoS Genet.">
        <title>The Genome of Spironucleus salmonicida Highlights a Fish Pathogen Adapted to Fluctuating Environments.</title>
        <authorList>
            <person name="Xu F."/>
            <person name="Jerlstrom-Hultqvist J."/>
            <person name="Einarsson E."/>
            <person name="Astvaldsson A."/>
            <person name="Svard S.G."/>
            <person name="Andersson J.O."/>
        </authorList>
    </citation>
    <scope>NUCLEOTIDE SEQUENCE</scope>
    <source>
        <strain evidence="3">ATCC 50377</strain>
    </source>
</reference>
<dbReference type="Gene3D" id="3.10.110.10">
    <property type="entry name" value="Ubiquitin Conjugating Enzyme"/>
    <property type="match status" value="1"/>
</dbReference>
<dbReference type="SUPFAM" id="SSF54495">
    <property type="entry name" value="UBC-like"/>
    <property type="match status" value="1"/>
</dbReference>
<dbReference type="AlphaFoldDB" id="V6LFD2"/>
<dbReference type="PROSITE" id="PS50127">
    <property type="entry name" value="UBC_2"/>
    <property type="match status" value="1"/>
</dbReference>
<dbReference type="InterPro" id="IPR050113">
    <property type="entry name" value="Ub_conjugating_enzyme"/>
</dbReference>
<gene>
    <name evidence="2" type="ORF">SS50377_17304</name>
    <name evidence="3" type="ORF">SS50377_20321</name>
</gene>
<evidence type="ECO:0000313" key="4">
    <source>
        <dbReference type="Proteomes" id="UP000018208"/>
    </source>
</evidence>
<name>V6LFD2_9EUKA</name>
<proteinExistence type="predicted"/>
<protein>
    <submittedName>
        <fullName evidence="2">Ubiquitin-conjugating enzyme E2</fullName>
    </submittedName>
</protein>
<reference evidence="3" key="2">
    <citation type="submission" date="2020-12" db="EMBL/GenBank/DDBJ databases">
        <title>New Spironucleus salmonicida genome in near-complete chromosomes.</title>
        <authorList>
            <person name="Xu F."/>
            <person name="Kurt Z."/>
            <person name="Jimenez-Gonzalez A."/>
            <person name="Astvaldsson A."/>
            <person name="Andersson J.O."/>
            <person name="Svard S.G."/>
        </authorList>
    </citation>
    <scope>NUCLEOTIDE SEQUENCE</scope>
    <source>
        <strain evidence="3">ATCC 50377</strain>
    </source>
</reference>
<dbReference type="Proteomes" id="UP000018208">
    <property type="component" value="Unassembled WGS sequence"/>
</dbReference>
<dbReference type="CDD" id="cd23794">
    <property type="entry name" value="UBCc_UBE2F_UBE2M"/>
    <property type="match status" value="1"/>
</dbReference>
<feature type="domain" description="UBC core" evidence="1">
    <location>
        <begin position="5"/>
        <end position="155"/>
    </location>
</feature>
<dbReference type="EMBL" id="AUWU02000001">
    <property type="protein sequence ID" value="KAH0576973.1"/>
    <property type="molecule type" value="Genomic_DNA"/>
</dbReference>
<dbReference type="PANTHER" id="PTHR24067">
    <property type="entry name" value="UBIQUITIN-CONJUGATING ENZYME E2"/>
    <property type="match status" value="1"/>
</dbReference>
<evidence type="ECO:0000259" key="1">
    <source>
        <dbReference type="PROSITE" id="PS50127"/>
    </source>
</evidence>
<dbReference type="OrthoDB" id="10249039at2759"/>
<organism evidence="2">
    <name type="scientific">Spironucleus salmonicida</name>
    <dbReference type="NCBI Taxonomy" id="348837"/>
    <lineage>
        <taxon>Eukaryota</taxon>
        <taxon>Metamonada</taxon>
        <taxon>Diplomonadida</taxon>
        <taxon>Hexamitidae</taxon>
        <taxon>Hexamitinae</taxon>
        <taxon>Spironucleus</taxon>
    </lineage>
</organism>
<dbReference type="EMBL" id="KI546147">
    <property type="protein sequence ID" value="EST43003.1"/>
    <property type="molecule type" value="Genomic_DNA"/>
</dbReference>
<evidence type="ECO:0000313" key="2">
    <source>
        <dbReference type="EMBL" id="EST43003.1"/>
    </source>
</evidence>
<dbReference type="InterPro" id="IPR000608">
    <property type="entry name" value="UBC"/>
</dbReference>